<dbReference type="EMBL" id="CP003364">
    <property type="protein sequence ID" value="AGA28774.1"/>
    <property type="molecule type" value="Genomic_DNA"/>
</dbReference>
<keyword evidence="4" id="KW-1185">Reference proteome</keyword>
<name>L0DHC9_SINAD</name>
<feature type="signal peptide" evidence="2">
    <location>
        <begin position="1"/>
        <end position="19"/>
    </location>
</feature>
<sequence length="577" mass="63934">MKYTMIVALLTGLVSSARADELDLPPRPASALGGTEFARSLADLPLQEREAKILAEFERGNVPRFLRTLVPVHVATEKAKATYQVTPDYLAIGSDEDYFLVPMTPFTAQKIADRLGCLLPTPKMVDDIHAAAAIKLNPSPIPPSPAMTTIPVFIQHNATVRDQRKGKPLGALVAGHKKDVVIANRVFAAPGKEAIYGWHKTEDGRPIQPLYTGHIASWVDYSHGIRLVLRRLTVNGKATTVDDVLADPALAPLLNHDGVMSRSRYEFAEFPTESRPPSKPPVPAPGETNEEFRVEPGVRVVINRPEAANSEGPVLLVYYALPNGSTIEQTIGKAIQLGDDWRFEIQHIGAQTRFLREKIKDQTLVVAYLENDLKSWPAWRKTHGDVAIAKVLDAVQGRFAAARTRVVFNGHSGGGSFIFGYLNGLEAIPDEVERIAFLDSDYGYETDRHCDKLVAWLRASDRHSLCVLAYNDAVALLNGKTFVSEAGGTWGRSHLMQGDLERSFPFQKRLVDGMHRNTALEGRVTFFLKENPEKKIFHTVQVERNGFIESLLSGTKLDEVDYAYFGDRAYSSFLRPD</sequence>
<evidence type="ECO:0000313" key="3">
    <source>
        <dbReference type="EMBL" id="AGA28774.1"/>
    </source>
</evidence>
<feature type="chain" id="PRO_5003940804" evidence="2">
    <location>
        <begin position="20"/>
        <end position="577"/>
    </location>
</feature>
<accession>L0DHC9</accession>
<evidence type="ECO:0000256" key="2">
    <source>
        <dbReference type="SAM" id="SignalP"/>
    </source>
</evidence>
<gene>
    <name evidence="3" type="ordered locus">Sinac_4596</name>
</gene>
<dbReference type="eggNOG" id="ENOG502ZANT">
    <property type="taxonomic scope" value="Bacteria"/>
</dbReference>
<dbReference type="STRING" id="886293.Sinac_4596"/>
<organism evidence="3 4">
    <name type="scientific">Singulisphaera acidiphila (strain ATCC BAA-1392 / DSM 18658 / VKM B-2454 / MOB10)</name>
    <dbReference type="NCBI Taxonomy" id="886293"/>
    <lineage>
        <taxon>Bacteria</taxon>
        <taxon>Pseudomonadati</taxon>
        <taxon>Planctomycetota</taxon>
        <taxon>Planctomycetia</taxon>
        <taxon>Isosphaerales</taxon>
        <taxon>Isosphaeraceae</taxon>
        <taxon>Singulisphaera</taxon>
    </lineage>
</organism>
<dbReference type="HOGENOM" id="CLU_472424_0_0_0"/>
<protein>
    <submittedName>
        <fullName evidence="3">Uncharacterized protein</fullName>
    </submittedName>
</protein>
<proteinExistence type="predicted"/>
<dbReference type="KEGG" id="saci:Sinac_4596"/>
<reference evidence="3 4" key="1">
    <citation type="submission" date="2012-02" db="EMBL/GenBank/DDBJ databases">
        <title>Complete sequence of chromosome of Singulisphaera acidiphila DSM 18658.</title>
        <authorList>
            <consortium name="US DOE Joint Genome Institute (JGI-PGF)"/>
            <person name="Lucas S."/>
            <person name="Copeland A."/>
            <person name="Lapidus A."/>
            <person name="Glavina del Rio T."/>
            <person name="Dalin E."/>
            <person name="Tice H."/>
            <person name="Bruce D."/>
            <person name="Goodwin L."/>
            <person name="Pitluck S."/>
            <person name="Peters L."/>
            <person name="Ovchinnikova G."/>
            <person name="Chertkov O."/>
            <person name="Kyrpides N."/>
            <person name="Mavromatis K."/>
            <person name="Ivanova N."/>
            <person name="Brettin T."/>
            <person name="Detter J.C."/>
            <person name="Han C."/>
            <person name="Larimer F."/>
            <person name="Land M."/>
            <person name="Hauser L."/>
            <person name="Markowitz V."/>
            <person name="Cheng J.-F."/>
            <person name="Hugenholtz P."/>
            <person name="Woyke T."/>
            <person name="Wu D."/>
            <person name="Tindall B."/>
            <person name="Pomrenke H."/>
            <person name="Brambilla E."/>
            <person name="Klenk H.-P."/>
            <person name="Eisen J.A."/>
        </authorList>
    </citation>
    <scope>NUCLEOTIDE SEQUENCE [LARGE SCALE GENOMIC DNA]</scope>
    <source>
        <strain evidence="4">ATCC BAA-1392 / DSM 18658 / VKM B-2454 / MOB10</strain>
    </source>
</reference>
<dbReference type="RefSeq" id="WP_015247890.1">
    <property type="nucleotide sequence ID" value="NC_019892.1"/>
</dbReference>
<evidence type="ECO:0000256" key="1">
    <source>
        <dbReference type="SAM" id="MobiDB-lite"/>
    </source>
</evidence>
<feature type="region of interest" description="Disordered" evidence="1">
    <location>
        <begin position="267"/>
        <end position="289"/>
    </location>
</feature>
<dbReference type="Proteomes" id="UP000010798">
    <property type="component" value="Chromosome"/>
</dbReference>
<dbReference type="OrthoDB" id="262081at2"/>
<dbReference type="AlphaFoldDB" id="L0DHC9"/>
<keyword evidence="2" id="KW-0732">Signal</keyword>
<evidence type="ECO:0000313" key="4">
    <source>
        <dbReference type="Proteomes" id="UP000010798"/>
    </source>
</evidence>